<keyword evidence="6" id="KW-0496">Mitochondrion</keyword>
<dbReference type="VEuPathDB" id="FungiDB:SI65_05956"/>
<dbReference type="EMBL" id="JXNT01000005">
    <property type="protein sequence ID" value="ODM19338.1"/>
    <property type="molecule type" value="Genomic_DNA"/>
</dbReference>
<dbReference type="InterPro" id="IPR007751">
    <property type="entry name" value="DUF676_lipase-like"/>
</dbReference>
<dbReference type="InterPro" id="IPR029058">
    <property type="entry name" value="AB_hydrolase_fold"/>
</dbReference>
<dbReference type="Proteomes" id="UP000094569">
    <property type="component" value="Unassembled WGS sequence"/>
</dbReference>
<evidence type="ECO:0000256" key="3">
    <source>
        <dbReference type="ARBA" id="ARBA00004370"/>
    </source>
</evidence>
<comment type="subcellular location">
    <subcellularLocation>
        <location evidence="2">Endoplasmic reticulum</location>
    </subcellularLocation>
    <subcellularLocation>
        <location evidence="3">Membrane</location>
    </subcellularLocation>
    <subcellularLocation>
        <location evidence="1">Mitochondrion</location>
    </subcellularLocation>
</comment>
<dbReference type="InterPro" id="IPR052374">
    <property type="entry name" value="SERAC1"/>
</dbReference>
<accession>A0A1E3BEL5</accession>
<feature type="region of interest" description="Disordered" evidence="8">
    <location>
        <begin position="13"/>
        <end position="35"/>
    </location>
</feature>
<dbReference type="Gene3D" id="3.40.50.1820">
    <property type="entry name" value="alpha/beta hydrolase"/>
    <property type="match status" value="1"/>
</dbReference>
<evidence type="ECO:0000256" key="1">
    <source>
        <dbReference type="ARBA" id="ARBA00004173"/>
    </source>
</evidence>
<protein>
    <recommendedName>
        <fullName evidence="9">DUF676 domain-containing protein</fullName>
    </recommendedName>
</protein>
<evidence type="ECO:0000256" key="7">
    <source>
        <dbReference type="ARBA" id="ARBA00023136"/>
    </source>
</evidence>
<dbReference type="Pfam" id="PF05057">
    <property type="entry name" value="DUF676"/>
    <property type="match status" value="1"/>
</dbReference>
<evidence type="ECO:0000256" key="4">
    <source>
        <dbReference type="ARBA" id="ARBA00007920"/>
    </source>
</evidence>
<name>A0A1E3BEL5_ASPCR</name>
<dbReference type="PANTHER" id="PTHR48182:SF2">
    <property type="entry name" value="PROTEIN SERAC1"/>
    <property type="match status" value="1"/>
</dbReference>
<feature type="domain" description="DUF676" evidence="9">
    <location>
        <begin position="70"/>
        <end position="199"/>
    </location>
</feature>
<evidence type="ECO:0000256" key="6">
    <source>
        <dbReference type="ARBA" id="ARBA00023128"/>
    </source>
</evidence>
<dbReference type="GO" id="GO:0005783">
    <property type="term" value="C:endoplasmic reticulum"/>
    <property type="evidence" value="ECO:0007669"/>
    <property type="project" value="UniProtKB-SubCell"/>
</dbReference>
<evidence type="ECO:0000256" key="8">
    <source>
        <dbReference type="SAM" id="MobiDB-lite"/>
    </source>
</evidence>
<keyword evidence="5" id="KW-0256">Endoplasmic reticulum</keyword>
<evidence type="ECO:0000256" key="2">
    <source>
        <dbReference type="ARBA" id="ARBA00004240"/>
    </source>
</evidence>
<sequence>MCLPFSFAKREHIPEQMQVTPTTEEDRQGKEERQPLTTVYNGENPVVEYQTSYPSSVILVPVANQASARIVAVHGLNGDAFGSFTSTINGKFWLADEDMLPRHIPNCRVLTFSYPALTSSPREAIKQHAKTLVKELAEHRRMEDATERPILFICHSVGGIIVKQALIDSKYQATDYDLRSIHILTSGLVFFGTPHNGCNKANLASFLRQEAETYGKAVYTDLQQLDSLETRSAFL</sequence>
<dbReference type="GO" id="GO:0016020">
    <property type="term" value="C:membrane"/>
    <property type="evidence" value="ECO:0007669"/>
    <property type="project" value="UniProtKB-SubCell"/>
</dbReference>
<dbReference type="GO" id="GO:0005739">
    <property type="term" value="C:mitochondrion"/>
    <property type="evidence" value="ECO:0007669"/>
    <property type="project" value="UniProtKB-SubCell"/>
</dbReference>
<dbReference type="AlphaFoldDB" id="A0A1E3BEL5"/>
<gene>
    <name evidence="10" type="ORF">SI65_05956</name>
</gene>
<evidence type="ECO:0000256" key="5">
    <source>
        <dbReference type="ARBA" id="ARBA00022824"/>
    </source>
</evidence>
<reference evidence="10 11" key="1">
    <citation type="journal article" date="2016" name="BMC Genomics">
        <title>Comparative genomic and transcriptomic analyses of the Fuzhuan brick tea-fermentation fungus Aspergillus cristatus.</title>
        <authorList>
            <person name="Ge Y."/>
            <person name="Wang Y."/>
            <person name="Liu Y."/>
            <person name="Tan Y."/>
            <person name="Ren X."/>
            <person name="Zhang X."/>
            <person name="Hyde K.D."/>
            <person name="Liu Y."/>
            <person name="Liu Z."/>
        </authorList>
    </citation>
    <scope>NUCLEOTIDE SEQUENCE [LARGE SCALE GENOMIC DNA]</scope>
    <source>
        <strain evidence="10 11">GZAAS20.1005</strain>
    </source>
</reference>
<keyword evidence="7" id="KW-0472">Membrane</keyword>
<evidence type="ECO:0000313" key="11">
    <source>
        <dbReference type="Proteomes" id="UP000094569"/>
    </source>
</evidence>
<proteinExistence type="inferred from homology"/>
<evidence type="ECO:0000313" key="10">
    <source>
        <dbReference type="EMBL" id="ODM19338.1"/>
    </source>
</evidence>
<comment type="similarity">
    <text evidence="4">Belongs to the putative lipase ROG1 family.</text>
</comment>
<dbReference type="PANTHER" id="PTHR48182">
    <property type="entry name" value="PROTEIN SERAC1"/>
    <property type="match status" value="1"/>
</dbReference>
<organism evidence="10 11">
    <name type="scientific">Aspergillus cristatus</name>
    <name type="common">Chinese Fuzhuan brick tea-fermentation fungus</name>
    <name type="synonym">Eurotium cristatum</name>
    <dbReference type="NCBI Taxonomy" id="573508"/>
    <lineage>
        <taxon>Eukaryota</taxon>
        <taxon>Fungi</taxon>
        <taxon>Dikarya</taxon>
        <taxon>Ascomycota</taxon>
        <taxon>Pezizomycotina</taxon>
        <taxon>Eurotiomycetes</taxon>
        <taxon>Eurotiomycetidae</taxon>
        <taxon>Eurotiales</taxon>
        <taxon>Aspergillaceae</taxon>
        <taxon>Aspergillus</taxon>
        <taxon>Aspergillus subgen. Aspergillus</taxon>
    </lineage>
</organism>
<evidence type="ECO:0000259" key="9">
    <source>
        <dbReference type="Pfam" id="PF05057"/>
    </source>
</evidence>
<dbReference type="SUPFAM" id="SSF53474">
    <property type="entry name" value="alpha/beta-Hydrolases"/>
    <property type="match status" value="1"/>
</dbReference>
<keyword evidence="11" id="KW-1185">Reference proteome</keyword>
<feature type="compositionally biased region" description="Basic and acidic residues" evidence="8">
    <location>
        <begin position="24"/>
        <end position="34"/>
    </location>
</feature>
<dbReference type="OrthoDB" id="427518at2759"/>
<comment type="caution">
    <text evidence="10">The sequence shown here is derived from an EMBL/GenBank/DDBJ whole genome shotgun (WGS) entry which is preliminary data.</text>
</comment>